<feature type="compositionally biased region" description="Polar residues" evidence="1">
    <location>
        <begin position="213"/>
        <end position="223"/>
    </location>
</feature>
<evidence type="ECO:0000313" key="4">
    <source>
        <dbReference type="EMBL" id="QDV84810.1"/>
    </source>
</evidence>
<keyword evidence="2" id="KW-0732">Signal</keyword>
<feature type="chain" id="PRO_5046129955" description="Methanolan biosynthesis EpsI domain-containing protein" evidence="2">
    <location>
        <begin position="27"/>
        <end position="230"/>
    </location>
</feature>
<dbReference type="EMBL" id="CP036432">
    <property type="protein sequence ID" value="QDV84810.1"/>
    <property type="molecule type" value="Genomic_DNA"/>
</dbReference>
<keyword evidence="5" id="KW-1185">Reference proteome</keyword>
<proteinExistence type="predicted"/>
<organism evidence="4 5">
    <name type="scientific">Stieleria magnilauensis</name>
    <dbReference type="NCBI Taxonomy" id="2527963"/>
    <lineage>
        <taxon>Bacteria</taxon>
        <taxon>Pseudomonadati</taxon>
        <taxon>Planctomycetota</taxon>
        <taxon>Planctomycetia</taxon>
        <taxon>Pirellulales</taxon>
        <taxon>Pirellulaceae</taxon>
        <taxon>Stieleria</taxon>
    </lineage>
</organism>
<name>A0ABX5XS24_9BACT</name>
<feature type="region of interest" description="Disordered" evidence="1">
    <location>
        <begin position="204"/>
        <end position="230"/>
    </location>
</feature>
<evidence type="ECO:0000256" key="2">
    <source>
        <dbReference type="SAM" id="SignalP"/>
    </source>
</evidence>
<evidence type="ECO:0000259" key="3">
    <source>
        <dbReference type="Pfam" id="PF11984"/>
    </source>
</evidence>
<evidence type="ECO:0000256" key="1">
    <source>
        <dbReference type="SAM" id="MobiDB-lite"/>
    </source>
</evidence>
<dbReference type="InterPro" id="IPR014263">
    <property type="entry name" value="Methanolan_biosynth_EpsI"/>
</dbReference>
<reference evidence="4 5" key="1">
    <citation type="submission" date="2019-02" db="EMBL/GenBank/DDBJ databases">
        <title>Deep-cultivation of Planctomycetes and their phenomic and genomic characterization uncovers novel biology.</title>
        <authorList>
            <person name="Wiegand S."/>
            <person name="Jogler M."/>
            <person name="Boedeker C."/>
            <person name="Pinto D."/>
            <person name="Vollmers J."/>
            <person name="Rivas-Marin E."/>
            <person name="Kohn T."/>
            <person name="Peeters S.H."/>
            <person name="Heuer A."/>
            <person name="Rast P."/>
            <person name="Oberbeckmann S."/>
            <person name="Bunk B."/>
            <person name="Jeske O."/>
            <person name="Meyerdierks A."/>
            <person name="Storesund J.E."/>
            <person name="Kallscheuer N."/>
            <person name="Luecker S."/>
            <person name="Lage O.M."/>
            <person name="Pohl T."/>
            <person name="Merkel B.J."/>
            <person name="Hornburger P."/>
            <person name="Mueller R.-W."/>
            <person name="Bruemmer F."/>
            <person name="Labrenz M."/>
            <person name="Spormann A.M."/>
            <person name="Op den Camp H."/>
            <person name="Overmann J."/>
            <person name="Amann R."/>
            <person name="Jetten M.S.M."/>
            <person name="Mascher T."/>
            <person name="Medema M.H."/>
            <person name="Devos D.P."/>
            <person name="Kaster A.-K."/>
            <person name="Ovreas L."/>
            <person name="Rohde M."/>
            <person name="Galperin M.Y."/>
            <person name="Jogler C."/>
        </authorList>
    </citation>
    <scope>NUCLEOTIDE SEQUENCE [LARGE SCALE GENOMIC DNA]</scope>
    <source>
        <strain evidence="4 5">TBK1r</strain>
    </source>
</reference>
<sequence>MDFKLTRTKAAVLGCSLALVSWLATSATRPHVPPRCAFELAETLGRWELIERCELQPSELDILQAGDHWRRVYQHRQTKQVVVVTLIAGPGGPLASHLPETCYARTEFRAHSEPVVWNLSDQADQFRCQTLQPRNVDQPALTIAYAWHDGSRWRAPHHPRFQLAGHPTLQRLLVSMRHPGGMTAEAQQVIRQVVGLTVDATESVDTVPERSVDSSPTRVTQRSIPAPPSH</sequence>
<dbReference type="Proteomes" id="UP000318081">
    <property type="component" value="Chromosome"/>
</dbReference>
<feature type="domain" description="Methanolan biosynthesis EpsI" evidence="3">
    <location>
        <begin position="12"/>
        <end position="150"/>
    </location>
</feature>
<protein>
    <recommendedName>
        <fullName evidence="3">Methanolan biosynthesis EpsI domain-containing protein</fullName>
    </recommendedName>
</protein>
<gene>
    <name evidence="4" type="ORF">TBK1r_37620</name>
</gene>
<dbReference type="Pfam" id="PF11984">
    <property type="entry name" value="DUF3485"/>
    <property type="match status" value="1"/>
</dbReference>
<accession>A0ABX5XS24</accession>
<evidence type="ECO:0000313" key="5">
    <source>
        <dbReference type="Proteomes" id="UP000318081"/>
    </source>
</evidence>
<feature type="signal peptide" evidence="2">
    <location>
        <begin position="1"/>
        <end position="26"/>
    </location>
</feature>